<dbReference type="Proteomes" id="UP000217895">
    <property type="component" value="Chromosome"/>
</dbReference>
<name>A0A1Z4JP58_LEPBY</name>
<dbReference type="AlphaFoldDB" id="A0A1Z4JP58"/>
<evidence type="ECO:0000313" key="2">
    <source>
        <dbReference type="Proteomes" id="UP000217895"/>
    </source>
</evidence>
<dbReference type="EMBL" id="AP018203">
    <property type="protein sequence ID" value="BAY58490.1"/>
    <property type="molecule type" value="Genomic_DNA"/>
</dbReference>
<accession>A0A1Z4JP58</accession>
<sequence length="113" mass="13320">MAKYKFLEELEAVETKYKRLIEMPPSKPKYRLWQVVEHDRGYGKNKETSLGRICGFHFVRVAIALLEGEGCEPGWRYHVETNEDILILQESNIKRVVEEPTQLEREAEDEQPE</sequence>
<proteinExistence type="predicted"/>
<reference evidence="1 2" key="1">
    <citation type="submission" date="2017-06" db="EMBL/GenBank/DDBJ databases">
        <title>Genome sequencing of cyanobaciteial culture collection at National Institute for Environmental Studies (NIES).</title>
        <authorList>
            <person name="Hirose Y."/>
            <person name="Shimura Y."/>
            <person name="Fujisawa T."/>
            <person name="Nakamura Y."/>
            <person name="Kawachi M."/>
        </authorList>
    </citation>
    <scope>NUCLEOTIDE SEQUENCE [LARGE SCALE GENOMIC DNA]</scope>
    <source>
        <strain evidence="1 2">NIES-2135</strain>
    </source>
</reference>
<organism evidence="1 2">
    <name type="scientific">Leptolyngbya boryana NIES-2135</name>
    <dbReference type="NCBI Taxonomy" id="1973484"/>
    <lineage>
        <taxon>Bacteria</taxon>
        <taxon>Bacillati</taxon>
        <taxon>Cyanobacteriota</taxon>
        <taxon>Cyanophyceae</taxon>
        <taxon>Leptolyngbyales</taxon>
        <taxon>Leptolyngbyaceae</taxon>
        <taxon>Leptolyngbya group</taxon>
        <taxon>Leptolyngbya</taxon>
    </lineage>
</organism>
<gene>
    <name evidence="1" type="ORF">NIES2135_53630</name>
</gene>
<evidence type="ECO:0000313" key="1">
    <source>
        <dbReference type="EMBL" id="BAY58490.1"/>
    </source>
</evidence>
<keyword evidence="2" id="KW-1185">Reference proteome</keyword>
<protein>
    <submittedName>
        <fullName evidence="1">Uncharacterized protein</fullName>
    </submittedName>
</protein>